<evidence type="ECO:0000313" key="2">
    <source>
        <dbReference type="Proteomes" id="UP000218209"/>
    </source>
</evidence>
<dbReference type="AlphaFoldDB" id="A0A1X6P807"/>
<keyword evidence="2" id="KW-1185">Reference proteome</keyword>
<dbReference type="Proteomes" id="UP000218209">
    <property type="component" value="Unassembled WGS sequence"/>
</dbReference>
<protein>
    <submittedName>
        <fullName evidence="1">Uncharacterized protein</fullName>
    </submittedName>
</protein>
<reference evidence="1 2" key="1">
    <citation type="submission" date="2017-03" db="EMBL/GenBank/DDBJ databases">
        <title>WGS assembly of Porphyra umbilicalis.</title>
        <authorList>
            <person name="Brawley S.H."/>
            <person name="Blouin N.A."/>
            <person name="Ficko-Blean E."/>
            <person name="Wheeler G.L."/>
            <person name="Lohr M."/>
            <person name="Goodson H.V."/>
            <person name="Jenkins J.W."/>
            <person name="Blaby-Haas C.E."/>
            <person name="Helliwell K.E."/>
            <person name="Chan C."/>
            <person name="Marriage T."/>
            <person name="Bhattacharya D."/>
            <person name="Klein A.S."/>
            <person name="Badis Y."/>
            <person name="Brodie J."/>
            <person name="Cao Y."/>
            <person name="Collen J."/>
            <person name="Dittami S.M."/>
            <person name="Gachon C.M."/>
            <person name="Green B.R."/>
            <person name="Karpowicz S."/>
            <person name="Kim J.W."/>
            <person name="Kudahl U."/>
            <person name="Lin S."/>
            <person name="Michel G."/>
            <person name="Mittag M."/>
            <person name="Olson B.J."/>
            <person name="Pangilinan J."/>
            <person name="Peng Y."/>
            <person name="Qiu H."/>
            <person name="Shu S."/>
            <person name="Singer J.T."/>
            <person name="Smith A.G."/>
            <person name="Sprecher B.N."/>
            <person name="Wagner V."/>
            <person name="Wang W."/>
            <person name="Wang Z.-Y."/>
            <person name="Yan J."/>
            <person name="Yarish C."/>
            <person name="Zoeuner-Riek S."/>
            <person name="Zhuang Y."/>
            <person name="Zou Y."/>
            <person name="Lindquist E.A."/>
            <person name="Grimwood J."/>
            <person name="Barry K."/>
            <person name="Rokhsar D.S."/>
            <person name="Schmutz J."/>
            <person name="Stiller J.W."/>
            <person name="Grossman A.R."/>
            <person name="Prochnik S.E."/>
        </authorList>
    </citation>
    <scope>NUCLEOTIDE SEQUENCE [LARGE SCALE GENOMIC DNA]</scope>
    <source>
        <strain evidence="1">4086291</strain>
    </source>
</reference>
<proteinExistence type="predicted"/>
<gene>
    <name evidence="1" type="ORF">BU14_0170s0001</name>
</gene>
<dbReference type="EMBL" id="KV918852">
    <property type="protein sequence ID" value="OSX76885.1"/>
    <property type="molecule type" value="Genomic_DNA"/>
</dbReference>
<name>A0A1X6P807_PORUM</name>
<organism evidence="1 2">
    <name type="scientific">Porphyra umbilicalis</name>
    <name type="common">Purple laver</name>
    <name type="synonym">Red alga</name>
    <dbReference type="NCBI Taxonomy" id="2786"/>
    <lineage>
        <taxon>Eukaryota</taxon>
        <taxon>Rhodophyta</taxon>
        <taxon>Bangiophyceae</taxon>
        <taxon>Bangiales</taxon>
        <taxon>Bangiaceae</taxon>
        <taxon>Porphyra</taxon>
    </lineage>
</organism>
<sequence>MDRQPTSSDPLRDMMAAVADGERVLDVFARFSASTGFSISKVRTIDHNGRDELNKHNANYLLSATEEQALLYTTQALRYANFAFSWSQLDNLARSLWGYTFGTAWAHAWVAPHSSNVSACPFQAVTYKRIATPPFDAVK</sequence>
<accession>A0A1X6P807</accession>
<evidence type="ECO:0000313" key="1">
    <source>
        <dbReference type="EMBL" id="OSX76885.1"/>
    </source>
</evidence>